<comment type="caution">
    <text evidence="5">The sequence shown here is derived from an EMBL/GenBank/DDBJ whole genome shotgun (WGS) entry which is preliminary data.</text>
</comment>
<reference evidence="5 6" key="1">
    <citation type="submission" date="2021-03" db="EMBL/GenBank/DDBJ databases">
        <title>Genomic Encyclopedia of Type Strains, Phase IV (KMG-IV): sequencing the most valuable type-strain genomes for metagenomic binning, comparative biology and taxonomic classification.</title>
        <authorList>
            <person name="Goeker M."/>
        </authorList>
    </citation>
    <scope>NUCLEOTIDE SEQUENCE [LARGE SCALE GENOMIC DNA]</scope>
    <source>
        <strain evidence="5 6">DSM 25790</strain>
    </source>
</reference>
<evidence type="ECO:0000256" key="1">
    <source>
        <dbReference type="ARBA" id="ARBA00010638"/>
    </source>
</evidence>
<dbReference type="Pfam" id="PF01812">
    <property type="entry name" value="5-FTHF_cyc-lig"/>
    <property type="match status" value="1"/>
</dbReference>
<dbReference type="PANTHER" id="PTHR23407">
    <property type="entry name" value="ATPASE INHIBITOR/5-FORMYLTETRAHYDROFOLATE CYCLO-LIGASE"/>
    <property type="match status" value="1"/>
</dbReference>
<keyword evidence="5" id="KW-0436">Ligase</keyword>
<gene>
    <name evidence="5" type="ORF">J2Z81_000446</name>
</gene>
<dbReference type="GO" id="GO:0030272">
    <property type="term" value="F:5-formyltetrahydrofolate cyclo-ligase activity"/>
    <property type="evidence" value="ECO:0007669"/>
    <property type="project" value="UniProtKB-EC"/>
</dbReference>
<dbReference type="Proteomes" id="UP001519294">
    <property type="component" value="Unassembled WGS sequence"/>
</dbReference>
<keyword evidence="4" id="KW-0460">Magnesium</keyword>
<comment type="cofactor">
    <cofactor evidence="4">
        <name>Mg(2+)</name>
        <dbReference type="ChEBI" id="CHEBI:18420"/>
    </cofactor>
</comment>
<protein>
    <recommendedName>
        <fullName evidence="4">5-formyltetrahydrofolate cyclo-ligase</fullName>
        <ecNumber evidence="4">6.3.3.2</ecNumber>
    </recommendedName>
</protein>
<sequence length="185" mass="21393">MDKEQLRKSAIMSLKNISHHDKKQIENKLAENLMNSTLWKQAETIGITMAQEFEWSTKPIIKEAWNNGKTICVPKCNPQNKQLTFYQLQDFNQLEIVYYNLLEPKPEETEEIVKSNIDLLVVPGIVFDKRGFRIGFGGGYYDRFLTDFSNKTVSIISTMQLRDHLPNDSFDIPVNHIITENGIVL</sequence>
<dbReference type="EMBL" id="JAGIKX010000002">
    <property type="protein sequence ID" value="MBP2256513.1"/>
    <property type="molecule type" value="Genomic_DNA"/>
</dbReference>
<proteinExistence type="inferred from homology"/>
<dbReference type="InterPro" id="IPR037171">
    <property type="entry name" value="NagB/RpiA_transferase-like"/>
</dbReference>
<dbReference type="EC" id="6.3.3.2" evidence="4"/>
<keyword evidence="3 4" id="KW-0067">ATP-binding</keyword>
<organism evidence="5 6">
    <name type="scientific">Virgibacillus alimentarius</name>
    <dbReference type="NCBI Taxonomy" id="698769"/>
    <lineage>
        <taxon>Bacteria</taxon>
        <taxon>Bacillati</taxon>
        <taxon>Bacillota</taxon>
        <taxon>Bacilli</taxon>
        <taxon>Bacillales</taxon>
        <taxon>Bacillaceae</taxon>
        <taxon>Virgibacillus</taxon>
    </lineage>
</organism>
<evidence type="ECO:0000313" key="6">
    <source>
        <dbReference type="Proteomes" id="UP001519294"/>
    </source>
</evidence>
<keyword evidence="4" id="KW-0479">Metal-binding</keyword>
<evidence type="ECO:0000313" key="5">
    <source>
        <dbReference type="EMBL" id="MBP2256513.1"/>
    </source>
</evidence>
<comment type="catalytic activity">
    <reaction evidence="4">
        <text>(6S)-5-formyl-5,6,7,8-tetrahydrofolate + ATP = (6R)-5,10-methenyltetrahydrofolate + ADP + phosphate</text>
        <dbReference type="Rhea" id="RHEA:10488"/>
        <dbReference type="ChEBI" id="CHEBI:30616"/>
        <dbReference type="ChEBI" id="CHEBI:43474"/>
        <dbReference type="ChEBI" id="CHEBI:57455"/>
        <dbReference type="ChEBI" id="CHEBI:57457"/>
        <dbReference type="ChEBI" id="CHEBI:456216"/>
        <dbReference type="EC" id="6.3.3.2"/>
    </reaction>
</comment>
<accession>A0ABS4S4U3</accession>
<dbReference type="SUPFAM" id="SSF100950">
    <property type="entry name" value="NagB/RpiA/CoA transferase-like"/>
    <property type="match status" value="1"/>
</dbReference>
<name>A0ABS4S4U3_9BACI</name>
<dbReference type="InterPro" id="IPR024185">
    <property type="entry name" value="FTHF_cligase-like_sf"/>
</dbReference>
<dbReference type="InterPro" id="IPR002698">
    <property type="entry name" value="FTHF_cligase"/>
</dbReference>
<evidence type="ECO:0000256" key="3">
    <source>
        <dbReference type="ARBA" id="ARBA00022840"/>
    </source>
</evidence>
<dbReference type="PANTHER" id="PTHR23407:SF1">
    <property type="entry name" value="5-FORMYLTETRAHYDROFOLATE CYCLO-LIGASE"/>
    <property type="match status" value="1"/>
</dbReference>
<keyword evidence="6" id="KW-1185">Reference proteome</keyword>
<dbReference type="RefSeq" id="WP_029271013.1">
    <property type="nucleotide sequence ID" value="NZ_JAGIKX010000002.1"/>
</dbReference>
<dbReference type="PIRSF" id="PIRSF006806">
    <property type="entry name" value="FTHF_cligase"/>
    <property type="match status" value="1"/>
</dbReference>
<dbReference type="Gene3D" id="3.40.50.10420">
    <property type="entry name" value="NagB/RpiA/CoA transferase-like"/>
    <property type="match status" value="1"/>
</dbReference>
<dbReference type="NCBIfam" id="TIGR02727">
    <property type="entry name" value="MTHFS_bact"/>
    <property type="match status" value="1"/>
</dbReference>
<evidence type="ECO:0000256" key="4">
    <source>
        <dbReference type="RuleBase" id="RU361279"/>
    </source>
</evidence>
<evidence type="ECO:0000256" key="2">
    <source>
        <dbReference type="ARBA" id="ARBA00022741"/>
    </source>
</evidence>
<comment type="similarity">
    <text evidence="1 4">Belongs to the 5-formyltetrahydrofolate cyclo-ligase family.</text>
</comment>
<keyword evidence="2 4" id="KW-0547">Nucleotide-binding</keyword>